<protein>
    <submittedName>
        <fullName evidence="2">HXXEE domain-containing protein</fullName>
    </submittedName>
</protein>
<keyword evidence="1" id="KW-0472">Membrane</keyword>
<organism evidence="2 3">
    <name type="scientific">Cryptosporangium minutisporangium</name>
    <dbReference type="NCBI Taxonomy" id="113569"/>
    <lineage>
        <taxon>Bacteria</taxon>
        <taxon>Bacillati</taxon>
        <taxon>Actinomycetota</taxon>
        <taxon>Actinomycetes</taxon>
        <taxon>Cryptosporangiales</taxon>
        <taxon>Cryptosporangiaceae</taxon>
        <taxon>Cryptosporangium</taxon>
    </lineage>
</organism>
<evidence type="ECO:0000256" key="1">
    <source>
        <dbReference type="SAM" id="Phobius"/>
    </source>
</evidence>
<evidence type="ECO:0000313" key="2">
    <source>
        <dbReference type="EMBL" id="GAA3384782.1"/>
    </source>
</evidence>
<keyword evidence="3" id="KW-1185">Reference proteome</keyword>
<keyword evidence="1" id="KW-0812">Transmembrane</keyword>
<gene>
    <name evidence="2" type="ORF">GCM10020369_15790</name>
</gene>
<keyword evidence="1" id="KW-1133">Transmembrane helix</keyword>
<feature type="transmembrane region" description="Helical" evidence="1">
    <location>
        <begin position="149"/>
        <end position="169"/>
    </location>
</feature>
<dbReference type="Proteomes" id="UP001501676">
    <property type="component" value="Unassembled WGS sequence"/>
</dbReference>
<dbReference type="RefSeq" id="WP_345727334.1">
    <property type="nucleotide sequence ID" value="NZ_BAAAYN010000009.1"/>
</dbReference>
<comment type="caution">
    <text evidence="2">The sequence shown here is derived from an EMBL/GenBank/DDBJ whole genome shotgun (WGS) entry which is preliminary data.</text>
</comment>
<proteinExistence type="predicted"/>
<dbReference type="Pfam" id="PF13787">
    <property type="entry name" value="HXXEE"/>
    <property type="match status" value="1"/>
</dbReference>
<sequence>MTSSVTPWATWGLFAAWLVHDVEEAATMSRWAQRARPELAARFPAVPERAWRVLDVTPAQAGIAIGSVGVVMAAAAADGARTGGRSGFYQAALVGFGLHALSHLGASAAARGYTPGVVTTPLVVAPFSIWAWRKLGAAGVPRKGGPSTWWAVAALPLTVGGGHALARWVTRRR</sequence>
<dbReference type="EMBL" id="BAAAYN010000009">
    <property type="protein sequence ID" value="GAA3384782.1"/>
    <property type="molecule type" value="Genomic_DNA"/>
</dbReference>
<name>A0ABP6STQ2_9ACTN</name>
<evidence type="ECO:0000313" key="3">
    <source>
        <dbReference type="Proteomes" id="UP001501676"/>
    </source>
</evidence>
<accession>A0ABP6STQ2</accession>
<reference evidence="3" key="1">
    <citation type="journal article" date="2019" name="Int. J. Syst. Evol. Microbiol.">
        <title>The Global Catalogue of Microorganisms (GCM) 10K type strain sequencing project: providing services to taxonomists for standard genome sequencing and annotation.</title>
        <authorList>
            <consortium name="The Broad Institute Genomics Platform"/>
            <consortium name="The Broad Institute Genome Sequencing Center for Infectious Disease"/>
            <person name="Wu L."/>
            <person name="Ma J."/>
        </authorList>
    </citation>
    <scope>NUCLEOTIDE SEQUENCE [LARGE SCALE GENOMIC DNA]</scope>
    <source>
        <strain evidence="3">JCM 9458</strain>
    </source>
</reference>
<dbReference type="InterPro" id="IPR025671">
    <property type="entry name" value="HXXEE"/>
</dbReference>